<sequence>MRQFQARPSNFNKSSITFGTKVNNTVKTKMRSLLGIHNDGGIGKYLGLPDHVGNKKSELFAYIVDKIPDNDTPTSNPPNGRIGPSKPSNSSINGRVGPTEAVQLAHLPSWTSPESTYANTASPEAQ</sequence>
<evidence type="ECO:0000256" key="1">
    <source>
        <dbReference type="SAM" id="MobiDB-lite"/>
    </source>
</evidence>
<evidence type="ECO:0000313" key="2">
    <source>
        <dbReference type="EMBL" id="CDY08637.1"/>
    </source>
</evidence>
<feature type="compositionally biased region" description="Polar residues" evidence="1">
    <location>
        <begin position="109"/>
        <end position="126"/>
    </location>
</feature>
<protein>
    <submittedName>
        <fullName evidence="2">BnaC04g19460D protein</fullName>
    </submittedName>
</protein>
<dbReference type="Proteomes" id="UP000028999">
    <property type="component" value="Unassembled WGS sequence"/>
</dbReference>
<dbReference type="Gramene" id="CDY08637">
    <property type="protein sequence ID" value="CDY08637"/>
    <property type="gene ID" value="GSBRNA2T00000456001"/>
</dbReference>
<organism evidence="2 3">
    <name type="scientific">Brassica napus</name>
    <name type="common">Rape</name>
    <dbReference type="NCBI Taxonomy" id="3708"/>
    <lineage>
        <taxon>Eukaryota</taxon>
        <taxon>Viridiplantae</taxon>
        <taxon>Streptophyta</taxon>
        <taxon>Embryophyta</taxon>
        <taxon>Tracheophyta</taxon>
        <taxon>Spermatophyta</taxon>
        <taxon>Magnoliopsida</taxon>
        <taxon>eudicotyledons</taxon>
        <taxon>Gunneridae</taxon>
        <taxon>Pentapetalae</taxon>
        <taxon>rosids</taxon>
        <taxon>malvids</taxon>
        <taxon>Brassicales</taxon>
        <taxon>Brassicaceae</taxon>
        <taxon>Brassiceae</taxon>
        <taxon>Brassica</taxon>
    </lineage>
</organism>
<gene>
    <name evidence="2" type="primary">BnaC04g19460D</name>
    <name evidence="2" type="ORF">GSBRNA2T00000456001</name>
</gene>
<reference evidence="2 3" key="1">
    <citation type="journal article" date="2014" name="Science">
        <title>Plant genetics. Early allopolyploid evolution in the post-Neolithic Brassica napus oilseed genome.</title>
        <authorList>
            <person name="Chalhoub B."/>
            <person name="Denoeud F."/>
            <person name="Liu S."/>
            <person name="Parkin I.A."/>
            <person name="Tang H."/>
            <person name="Wang X."/>
            <person name="Chiquet J."/>
            <person name="Belcram H."/>
            <person name="Tong C."/>
            <person name="Samans B."/>
            <person name="Correa M."/>
            <person name="Da Silva C."/>
            <person name="Just J."/>
            <person name="Falentin C."/>
            <person name="Koh C.S."/>
            <person name="Le Clainche I."/>
            <person name="Bernard M."/>
            <person name="Bento P."/>
            <person name="Noel B."/>
            <person name="Labadie K."/>
            <person name="Alberti A."/>
            <person name="Charles M."/>
            <person name="Arnaud D."/>
            <person name="Guo H."/>
            <person name="Daviaud C."/>
            <person name="Alamery S."/>
            <person name="Jabbari K."/>
            <person name="Zhao M."/>
            <person name="Edger P.P."/>
            <person name="Chelaifa H."/>
            <person name="Tack D."/>
            <person name="Lassalle G."/>
            <person name="Mestiri I."/>
            <person name="Schnel N."/>
            <person name="Le Paslier M.C."/>
            <person name="Fan G."/>
            <person name="Renault V."/>
            <person name="Bayer P.E."/>
            <person name="Golicz A.A."/>
            <person name="Manoli S."/>
            <person name="Lee T.H."/>
            <person name="Thi V.H."/>
            <person name="Chalabi S."/>
            <person name="Hu Q."/>
            <person name="Fan C."/>
            <person name="Tollenaere R."/>
            <person name="Lu Y."/>
            <person name="Battail C."/>
            <person name="Shen J."/>
            <person name="Sidebottom C.H."/>
            <person name="Wang X."/>
            <person name="Canaguier A."/>
            <person name="Chauveau A."/>
            <person name="Berard A."/>
            <person name="Deniot G."/>
            <person name="Guan M."/>
            <person name="Liu Z."/>
            <person name="Sun F."/>
            <person name="Lim Y.P."/>
            <person name="Lyons E."/>
            <person name="Town C.D."/>
            <person name="Bancroft I."/>
            <person name="Wang X."/>
            <person name="Meng J."/>
            <person name="Ma J."/>
            <person name="Pires J.C."/>
            <person name="King G.J."/>
            <person name="Brunel D."/>
            <person name="Delourme R."/>
            <person name="Renard M."/>
            <person name="Aury J.M."/>
            <person name="Adams K.L."/>
            <person name="Batley J."/>
            <person name="Snowdon R.J."/>
            <person name="Tost J."/>
            <person name="Edwards D."/>
            <person name="Zhou Y."/>
            <person name="Hua W."/>
            <person name="Sharpe A.G."/>
            <person name="Paterson A.H."/>
            <person name="Guan C."/>
            <person name="Wincker P."/>
        </authorList>
    </citation>
    <scope>NUCLEOTIDE SEQUENCE [LARGE SCALE GENOMIC DNA]</scope>
    <source>
        <strain evidence="3">cv. Darmor-bzh</strain>
    </source>
</reference>
<dbReference type="EMBL" id="LK031987">
    <property type="protein sequence ID" value="CDY08637.1"/>
    <property type="molecule type" value="Genomic_DNA"/>
</dbReference>
<dbReference type="PaxDb" id="3708-A0A078F6B1"/>
<accession>A0A078F6B1</accession>
<feature type="compositionally biased region" description="Low complexity" evidence="1">
    <location>
        <begin position="70"/>
        <end position="79"/>
    </location>
</feature>
<evidence type="ECO:0000313" key="3">
    <source>
        <dbReference type="Proteomes" id="UP000028999"/>
    </source>
</evidence>
<proteinExistence type="predicted"/>
<dbReference type="AlphaFoldDB" id="A0A078F6B1"/>
<feature type="region of interest" description="Disordered" evidence="1">
    <location>
        <begin position="67"/>
        <end position="126"/>
    </location>
</feature>
<name>A0A078F6B1_BRANA</name>
<keyword evidence="3" id="KW-1185">Reference proteome</keyword>